<feature type="domain" description="CoA-binding" evidence="4">
    <location>
        <begin position="13"/>
        <end position="108"/>
    </location>
</feature>
<dbReference type="Pfam" id="PF13380">
    <property type="entry name" value="CoA_binding_2"/>
    <property type="match status" value="1"/>
</dbReference>
<evidence type="ECO:0000259" key="4">
    <source>
        <dbReference type="SMART" id="SM00881"/>
    </source>
</evidence>
<dbReference type="InterPro" id="IPR003781">
    <property type="entry name" value="CoA-bd"/>
</dbReference>
<dbReference type="Proteomes" id="UP000470404">
    <property type="component" value="Unassembled WGS sequence"/>
</dbReference>
<dbReference type="InterPro" id="IPR036291">
    <property type="entry name" value="NAD(P)-bd_dom_sf"/>
</dbReference>
<gene>
    <name evidence="5" type="ORF">G3I59_37365</name>
</gene>
<organism evidence="5 6">
    <name type="scientific">Amycolatopsis rubida</name>
    <dbReference type="NCBI Taxonomy" id="112413"/>
    <lineage>
        <taxon>Bacteria</taxon>
        <taxon>Bacillati</taxon>
        <taxon>Actinomycetota</taxon>
        <taxon>Actinomycetes</taxon>
        <taxon>Pseudonocardiales</taxon>
        <taxon>Pseudonocardiaceae</taxon>
        <taxon>Amycolatopsis</taxon>
    </lineage>
</organism>
<keyword evidence="2" id="KW-0547">Nucleotide-binding</keyword>
<dbReference type="InterPro" id="IPR032875">
    <property type="entry name" value="Succ_CoA_lig_flav_dom"/>
</dbReference>
<dbReference type="Gene3D" id="3.40.50.261">
    <property type="entry name" value="Succinyl-CoA synthetase domains"/>
    <property type="match status" value="2"/>
</dbReference>
<comment type="caution">
    <text evidence="5">The sequence shown here is derived from an EMBL/GenBank/DDBJ whole genome shotgun (WGS) entry which is preliminary data.</text>
</comment>
<evidence type="ECO:0000313" key="6">
    <source>
        <dbReference type="Proteomes" id="UP000470404"/>
    </source>
</evidence>
<evidence type="ECO:0000256" key="1">
    <source>
        <dbReference type="ARBA" id="ARBA00022598"/>
    </source>
</evidence>
<protein>
    <submittedName>
        <fullName evidence="5">CoA-binding protein</fullName>
    </submittedName>
</protein>
<dbReference type="SUPFAM" id="SSF52210">
    <property type="entry name" value="Succinyl-CoA synthetase domains"/>
    <property type="match status" value="2"/>
</dbReference>
<dbReference type="PANTHER" id="PTHR43334:SF1">
    <property type="entry name" value="3-HYDROXYPROPIONATE--COA LIGASE [ADP-FORMING]"/>
    <property type="match status" value="1"/>
</dbReference>
<dbReference type="EMBL" id="JAAGNC010000189">
    <property type="protein sequence ID" value="NEC61118.1"/>
    <property type="molecule type" value="Genomic_DNA"/>
</dbReference>
<dbReference type="Pfam" id="PF13549">
    <property type="entry name" value="ATP-grasp_5"/>
    <property type="match status" value="1"/>
</dbReference>
<sequence>MVNALDRTVFEALFEPRVIALVGASSDERKHTSRPQRALRKHGYQGKIVPVNPKSREIFGDRAYPTLAEVPDEIDHAFLMVPAAAVPEAIEQCIDRKIPVATVYADGFAETGPEGRRAQEELVAQAREGGVRLLGPNCSGILSTNPSCALSVNAAIEQLDVKPGPLAVISQSGSMTGGLLSRGLGRGAGFSRVVSIGNESDLTVAELTDWLVDDPATGAILLFLETLRDSERLAAAARRAVAAGKPVLAYKLGRSDVGRSLAASHTGALAGADEVADAFFRAHGILRVDNLETLFELPALLAKRKPATRHRVAVLSTTGGGAATVVDRLGTLGVEVVAPTDSVVDALADKGIAIPRGPLTDLTHAGTKAEVYGAVVEELAASDHCDLVLAIAGSSAQFQPEITVEPIIKAAERGKPLAAFLAPHATAGLNRLAEGGVAGFRTPESCADAVRAWSRWTPPAETPEPDLARLGAFGEELAALGGRRPNEAESAALFGALGIATADAIVLPNAAAPDAVGKAVEYPVVAKVLSSDVPHKTDAGGVVLGIQNAAELADAVRTIRRRVGETHPDAVVDGILVQRMEHGLAEVILGFRRDPEVGPVVLLGVGGVLAELYHDIAVRIAPVGLDEAKSMIDEVTGLAVVRGYRGLPPGDLDALAAAVVALSQLGSVQAPAVAEAEINPLLVLPPGEGVIAVDGLIVGGEGQEAP</sequence>
<evidence type="ECO:0000256" key="3">
    <source>
        <dbReference type="ARBA" id="ARBA00022840"/>
    </source>
</evidence>
<keyword evidence="6" id="KW-1185">Reference proteome</keyword>
<dbReference type="Gene3D" id="3.30.1490.20">
    <property type="entry name" value="ATP-grasp fold, A domain"/>
    <property type="match status" value="1"/>
</dbReference>
<keyword evidence="1" id="KW-0436">Ligase</keyword>
<dbReference type="InterPro" id="IPR051538">
    <property type="entry name" value="Acyl-CoA_Synth/Transferase"/>
</dbReference>
<dbReference type="Gene3D" id="3.40.50.720">
    <property type="entry name" value="NAD(P)-binding Rossmann-like Domain"/>
    <property type="match status" value="1"/>
</dbReference>
<reference evidence="5 6" key="1">
    <citation type="submission" date="2020-01" db="EMBL/GenBank/DDBJ databases">
        <title>Insect and environment-associated Actinomycetes.</title>
        <authorList>
            <person name="Currrie C."/>
            <person name="Chevrette M."/>
            <person name="Carlson C."/>
            <person name="Stubbendieck R."/>
            <person name="Wendt-Pienkowski E."/>
        </authorList>
    </citation>
    <scope>NUCLEOTIDE SEQUENCE [LARGE SCALE GENOMIC DNA]</scope>
    <source>
        <strain evidence="5 6">SID8386</strain>
    </source>
</reference>
<dbReference type="Pfam" id="PF13607">
    <property type="entry name" value="Succ_CoA_lig"/>
    <property type="match status" value="1"/>
</dbReference>
<keyword evidence="3" id="KW-0067">ATP-binding</keyword>
<evidence type="ECO:0000313" key="5">
    <source>
        <dbReference type="EMBL" id="NEC61118.1"/>
    </source>
</evidence>
<dbReference type="SUPFAM" id="SSF56059">
    <property type="entry name" value="Glutathione synthetase ATP-binding domain-like"/>
    <property type="match status" value="1"/>
</dbReference>
<dbReference type="Gene3D" id="3.30.470.20">
    <property type="entry name" value="ATP-grasp fold, B domain"/>
    <property type="match status" value="1"/>
</dbReference>
<dbReference type="PANTHER" id="PTHR43334">
    <property type="entry name" value="ACETATE--COA LIGASE [ADP-FORMING]"/>
    <property type="match status" value="1"/>
</dbReference>
<proteinExistence type="predicted"/>
<dbReference type="InterPro" id="IPR016102">
    <property type="entry name" value="Succinyl-CoA_synth-like"/>
</dbReference>
<evidence type="ECO:0000256" key="2">
    <source>
        <dbReference type="ARBA" id="ARBA00022741"/>
    </source>
</evidence>
<name>A0ABX0C1S9_9PSEU</name>
<accession>A0ABX0C1S9</accession>
<dbReference type="SUPFAM" id="SSF51735">
    <property type="entry name" value="NAD(P)-binding Rossmann-fold domains"/>
    <property type="match status" value="1"/>
</dbReference>
<dbReference type="InterPro" id="IPR013815">
    <property type="entry name" value="ATP_grasp_subdomain_1"/>
</dbReference>
<dbReference type="SMART" id="SM00881">
    <property type="entry name" value="CoA_binding"/>
    <property type="match status" value="1"/>
</dbReference>